<organism evidence="1 2">
    <name type="scientific">Candidatus Methanofastidiosum methylothiophilum</name>
    <dbReference type="NCBI Taxonomy" id="1705564"/>
    <lineage>
        <taxon>Archaea</taxon>
        <taxon>Methanobacteriati</taxon>
        <taxon>Methanobacteriota</taxon>
        <taxon>Stenosarchaea group</taxon>
        <taxon>Candidatus Methanofastidiosia</taxon>
        <taxon>Candidatus Methanofastidiosales</taxon>
        <taxon>Candidatus Methanofastidiosaceae</taxon>
        <taxon>Candidatus Methanofastidiosum</taxon>
    </lineage>
</organism>
<dbReference type="Proteomes" id="UP000075398">
    <property type="component" value="Unassembled WGS sequence"/>
</dbReference>
<reference evidence="1 2" key="1">
    <citation type="journal article" date="2016" name="ISME J.">
        <title>Chasing the elusive Euryarchaeota class WSA2: genomes reveal a uniquely fastidious methyl-reducing methanogen.</title>
        <authorList>
            <person name="Nobu M.K."/>
            <person name="Narihiro T."/>
            <person name="Kuroda K."/>
            <person name="Mei R."/>
            <person name="Liu W.T."/>
        </authorList>
    </citation>
    <scope>NUCLEOTIDE SEQUENCE [LARGE SCALE GENOMIC DNA]</scope>
    <source>
        <strain evidence="1">U1lsi0528_Bin055</strain>
    </source>
</reference>
<evidence type="ECO:0000313" key="2">
    <source>
        <dbReference type="Proteomes" id="UP000075398"/>
    </source>
</evidence>
<dbReference type="EMBL" id="LNGC01000026">
    <property type="protein sequence ID" value="KYC52347.1"/>
    <property type="molecule type" value="Genomic_DNA"/>
</dbReference>
<sequence length="85" mass="10168">MHVKYNYFGDIIYKINILRNSLGILESEGLEVSSFKDELDSIYCEITDSIKTNNYDPHVRNEILRQYMNLKRRVFTLMHKQPQII</sequence>
<evidence type="ECO:0000313" key="1">
    <source>
        <dbReference type="EMBL" id="KYC52347.1"/>
    </source>
</evidence>
<proteinExistence type="predicted"/>
<protein>
    <submittedName>
        <fullName evidence="1">Uncharacterized protein</fullName>
    </submittedName>
</protein>
<gene>
    <name evidence="1" type="ORF">AMQ22_00862</name>
</gene>
<dbReference type="AlphaFoldDB" id="A0A150J528"/>
<comment type="caution">
    <text evidence="1">The sequence shown here is derived from an EMBL/GenBank/DDBJ whole genome shotgun (WGS) entry which is preliminary data.</text>
</comment>
<accession>A0A150J528</accession>
<name>A0A150J528_9EURY</name>